<protein>
    <submittedName>
        <fullName evidence="4">Flavodoxin family protein</fullName>
    </submittedName>
</protein>
<accession>A0ABY5VFH8</accession>
<evidence type="ECO:0000259" key="3">
    <source>
        <dbReference type="Pfam" id="PF03358"/>
    </source>
</evidence>
<dbReference type="InterPro" id="IPR051796">
    <property type="entry name" value="ISF_SsuE-like"/>
</dbReference>
<dbReference type="Proteomes" id="UP001060164">
    <property type="component" value="Chromosome"/>
</dbReference>
<dbReference type="PANTHER" id="PTHR43278:SF4">
    <property type="entry name" value="NAD(P)H-DEPENDENT FMN-CONTAINING OXIDOREDUCTASE YWQN-RELATED"/>
    <property type="match status" value="1"/>
</dbReference>
<keyword evidence="2" id="KW-0288">FMN</keyword>
<evidence type="ECO:0000313" key="4">
    <source>
        <dbReference type="EMBL" id="UWP59305.1"/>
    </source>
</evidence>
<name>A0ABY5VFH8_9FIRM</name>
<evidence type="ECO:0000256" key="2">
    <source>
        <dbReference type="ARBA" id="ARBA00022643"/>
    </source>
</evidence>
<evidence type="ECO:0000256" key="1">
    <source>
        <dbReference type="ARBA" id="ARBA00022630"/>
    </source>
</evidence>
<dbReference type="InterPro" id="IPR029039">
    <property type="entry name" value="Flavoprotein-like_sf"/>
</dbReference>
<dbReference type="SUPFAM" id="SSF52218">
    <property type="entry name" value="Flavoproteins"/>
    <property type="match status" value="1"/>
</dbReference>
<feature type="domain" description="NADPH-dependent FMN reductase-like" evidence="3">
    <location>
        <begin position="1"/>
        <end position="154"/>
    </location>
</feature>
<dbReference type="EMBL" id="CP102290">
    <property type="protein sequence ID" value="UWP59305.1"/>
    <property type="molecule type" value="Genomic_DNA"/>
</dbReference>
<dbReference type="InterPro" id="IPR005025">
    <property type="entry name" value="FMN_Rdtase-like_dom"/>
</dbReference>
<reference evidence="4" key="1">
    <citation type="journal article" date="2022" name="Cell">
        <title>Design, construction, and in vivo augmentation of a complex gut microbiome.</title>
        <authorList>
            <person name="Cheng A.G."/>
            <person name="Ho P.Y."/>
            <person name="Aranda-Diaz A."/>
            <person name="Jain S."/>
            <person name="Yu F.B."/>
            <person name="Meng X."/>
            <person name="Wang M."/>
            <person name="Iakiviak M."/>
            <person name="Nagashima K."/>
            <person name="Zhao A."/>
            <person name="Murugkar P."/>
            <person name="Patil A."/>
            <person name="Atabakhsh K."/>
            <person name="Weakley A."/>
            <person name="Yan J."/>
            <person name="Brumbaugh A.R."/>
            <person name="Higginbottom S."/>
            <person name="Dimas A."/>
            <person name="Shiver A.L."/>
            <person name="Deutschbauer A."/>
            <person name="Neff N."/>
            <person name="Sonnenburg J.L."/>
            <person name="Huang K.C."/>
            <person name="Fischbach M.A."/>
        </authorList>
    </citation>
    <scope>NUCLEOTIDE SEQUENCE</scope>
    <source>
        <strain evidence="4">DSM 19829</strain>
    </source>
</reference>
<proteinExistence type="predicted"/>
<keyword evidence="1" id="KW-0285">Flavoprotein</keyword>
<organism evidence="4 5">
    <name type="scientific">Ruminococcus gauvreauii</name>
    <dbReference type="NCBI Taxonomy" id="438033"/>
    <lineage>
        <taxon>Bacteria</taxon>
        <taxon>Bacillati</taxon>
        <taxon>Bacillota</taxon>
        <taxon>Clostridia</taxon>
        <taxon>Eubacteriales</taxon>
        <taxon>Oscillospiraceae</taxon>
        <taxon>Ruminococcus</taxon>
    </lineage>
</organism>
<dbReference type="Pfam" id="PF03358">
    <property type="entry name" value="FMN_red"/>
    <property type="match status" value="1"/>
</dbReference>
<keyword evidence="5" id="KW-1185">Reference proteome</keyword>
<evidence type="ECO:0000313" key="5">
    <source>
        <dbReference type="Proteomes" id="UP001060164"/>
    </source>
</evidence>
<dbReference type="PANTHER" id="PTHR43278">
    <property type="entry name" value="NAD(P)H-DEPENDENT FMN-CONTAINING OXIDOREDUCTASE YWQN-RELATED"/>
    <property type="match status" value="1"/>
</dbReference>
<gene>
    <name evidence="4" type="ORF">NQ502_18405</name>
</gene>
<dbReference type="RefSeq" id="WP_028527932.1">
    <property type="nucleotide sequence ID" value="NZ_CABLBR010000006.1"/>
</dbReference>
<dbReference type="Gene3D" id="3.40.50.360">
    <property type="match status" value="1"/>
</dbReference>
<sequence>MKVVAFNGSPRKGGNTEQCLRIVEKELNAGGIELEIIQVGAKAKPCTACSKCLETGSGHCVQKDEVNDWIDKMVEADGIILASPVYYGGIAGGMKCFLDRAFLAAGNRLHHKVGAALVTLRRSGGLETYQQLNAYLNTMEMVIATSDYWQAAHGLDAGEVLRDTEGVEVMAKLGRNVAWLVNLIHDAKGRIDPPATGQRTMTNFIR</sequence>